<evidence type="ECO:0000256" key="2">
    <source>
        <dbReference type="ARBA" id="ARBA00022694"/>
    </source>
</evidence>
<organism evidence="4 5">
    <name type="scientific">Thiobacillus sedimenti</name>
    <dbReference type="NCBI Taxonomy" id="3110231"/>
    <lineage>
        <taxon>Bacteria</taxon>
        <taxon>Pseudomonadati</taxon>
        <taxon>Pseudomonadota</taxon>
        <taxon>Betaproteobacteria</taxon>
        <taxon>Nitrosomonadales</taxon>
        <taxon>Thiobacillaceae</taxon>
        <taxon>Thiobacillus</taxon>
    </lineage>
</organism>
<evidence type="ECO:0000313" key="5">
    <source>
        <dbReference type="Proteomes" id="UP001334732"/>
    </source>
</evidence>
<keyword evidence="5" id="KW-1185">Reference proteome</keyword>
<evidence type="ECO:0000256" key="1">
    <source>
        <dbReference type="ARBA" id="ARBA00022679"/>
    </source>
</evidence>
<accession>A0ABZ1CID6</accession>
<name>A0ABZ1CID6_9PROT</name>
<keyword evidence="2" id="KW-0819">tRNA processing</keyword>
<dbReference type="PANTHER" id="PTHR43686">
    <property type="entry name" value="SULFURTRANSFERASE-RELATED"/>
    <property type="match status" value="1"/>
</dbReference>
<gene>
    <name evidence="4" type="ORF">VA613_13415</name>
</gene>
<evidence type="ECO:0000313" key="4">
    <source>
        <dbReference type="EMBL" id="WRS38991.1"/>
    </source>
</evidence>
<dbReference type="GO" id="GO:0005524">
    <property type="term" value="F:ATP binding"/>
    <property type="evidence" value="ECO:0007669"/>
    <property type="project" value="UniProtKB-KW"/>
</dbReference>
<proteinExistence type="predicted"/>
<dbReference type="CDD" id="cd24138">
    <property type="entry name" value="TtcA-like"/>
    <property type="match status" value="1"/>
</dbReference>
<evidence type="ECO:0000259" key="3">
    <source>
        <dbReference type="Pfam" id="PF01171"/>
    </source>
</evidence>
<dbReference type="Pfam" id="PF01171">
    <property type="entry name" value="ATP_bind_3"/>
    <property type="match status" value="1"/>
</dbReference>
<reference evidence="4 5" key="1">
    <citation type="submission" date="2023-12" db="EMBL/GenBank/DDBJ databases">
        <title>Thiobacillus sedimentum sp. nov., a chemolithoautotrophic sulfur-oxidizing bacterium isolated from freshwater sediment.</title>
        <authorList>
            <person name="Luo J."/>
            <person name="Dai C."/>
        </authorList>
    </citation>
    <scope>NUCLEOTIDE SEQUENCE [LARGE SCALE GENOMIC DNA]</scope>
    <source>
        <strain evidence="4 5">SCUT-2</strain>
    </source>
</reference>
<dbReference type="InterPro" id="IPR035107">
    <property type="entry name" value="tRNA_thiolation_TtcA_Ctu1"/>
</dbReference>
<dbReference type="Gene3D" id="3.40.50.620">
    <property type="entry name" value="HUPs"/>
    <property type="match status" value="1"/>
</dbReference>
<keyword evidence="4" id="KW-0067">ATP-binding</keyword>
<dbReference type="PIRSF" id="PIRSF004976">
    <property type="entry name" value="ATPase_YdaO"/>
    <property type="match status" value="1"/>
</dbReference>
<sequence>MSDDLNFSAVRPELVEGQASGPPAWVKPSRSLVTAAGRAIGDFSMIRDGDRILLGLSGGKDSLSLLHTLHHLQQKAPVKFELLACTVDPQSDQFDPSPLKPYLAALGVRYILESQPIVQEAQKTLTKDSDSYCAYCSRMRRGILYRVAREQGCNVIALAQHLDDLAETLMMSMFFGGKLRTMSPHYLNDAGDLRIIRPFAYARERQTRAFAHDAGLPVIFENCPACFAKPQQRYAMKQMLAEQEKVHPRIFNSLLTAMRPLMGEPPA</sequence>
<keyword evidence="4" id="KW-0547">Nucleotide-binding</keyword>
<keyword evidence="1" id="KW-0808">Transferase</keyword>
<dbReference type="Proteomes" id="UP001334732">
    <property type="component" value="Chromosome"/>
</dbReference>
<dbReference type="PANTHER" id="PTHR43686:SF1">
    <property type="entry name" value="AMINOTRAN_5 DOMAIN-CONTAINING PROTEIN"/>
    <property type="match status" value="1"/>
</dbReference>
<protein>
    <submittedName>
        <fullName evidence="4">ATP-binding protein</fullName>
    </submittedName>
</protein>
<dbReference type="EMBL" id="CP141769">
    <property type="protein sequence ID" value="WRS38991.1"/>
    <property type="molecule type" value="Genomic_DNA"/>
</dbReference>
<dbReference type="InterPro" id="IPR011063">
    <property type="entry name" value="TilS/TtcA_N"/>
</dbReference>
<feature type="domain" description="tRNA(Ile)-lysidine/2-thiocytidine synthase N-terminal" evidence="3">
    <location>
        <begin position="52"/>
        <end position="217"/>
    </location>
</feature>
<dbReference type="InterPro" id="IPR014729">
    <property type="entry name" value="Rossmann-like_a/b/a_fold"/>
</dbReference>
<dbReference type="RefSeq" id="WP_324779523.1">
    <property type="nucleotide sequence ID" value="NZ_CP141769.1"/>
</dbReference>
<dbReference type="SUPFAM" id="SSF52402">
    <property type="entry name" value="Adenine nucleotide alpha hydrolases-like"/>
    <property type="match status" value="1"/>
</dbReference>